<reference evidence="3 4" key="1">
    <citation type="submission" date="2022-03" db="EMBL/GenBank/DDBJ databases">
        <title>Genomic signatures underlying metal tolerance in selected Arctic bacterial isolates.</title>
        <authorList>
            <person name="Thomas F.A."/>
            <person name="Venkatachalam S."/>
            <person name="Krishnan K.P."/>
        </authorList>
    </citation>
    <scope>NUCLEOTIDE SEQUENCE [LARGE SCALE GENOMIC DNA]</scope>
    <source>
        <strain evidence="3 4">HM116</strain>
    </source>
</reference>
<feature type="region of interest" description="Disordered" evidence="2">
    <location>
        <begin position="1"/>
        <end position="38"/>
    </location>
</feature>
<gene>
    <name evidence="3" type="ORF">MLE19_07365</name>
</gene>
<protein>
    <submittedName>
        <fullName evidence="3">Polymer-forming cytoskeletal protein</fullName>
    </submittedName>
</protein>
<comment type="caution">
    <text evidence="3">The sequence shown here is derived from an EMBL/GenBank/DDBJ whole genome shotgun (WGS) entry which is preliminary data.</text>
</comment>
<dbReference type="Proteomes" id="UP001320609">
    <property type="component" value="Unassembled WGS sequence"/>
</dbReference>
<evidence type="ECO:0000313" key="3">
    <source>
        <dbReference type="EMBL" id="MCH4811142.1"/>
    </source>
</evidence>
<dbReference type="Pfam" id="PF04519">
    <property type="entry name" value="Bactofilin"/>
    <property type="match status" value="1"/>
</dbReference>
<organism evidence="3 4">
    <name type="scientific">Vreelandella neptunia</name>
    <dbReference type="NCBI Taxonomy" id="115551"/>
    <lineage>
        <taxon>Bacteria</taxon>
        <taxon>Pseudomonadati</taxon>
        <taxon>Pseudomonadota</taxon>
        <taxon>Gammaproteobacteria</taxon>
        <taxon>Oceanospirillales</taxon>
        <taxon>Halomonadaceae</taxon>
        <taxon>Vreelandella</taxon>
    </lineage>
</organism>
<sequence>MFNKAKNASTENKAATLIAAEPRSSSSPPPSNNSARSSLSVIGSNTQVEGDINSDEDLTVEGRVSGIITCKQHTVTLGANGYIKGDVFAHTLHVSGEVNGNLVALHRATIHKGAKVSGTIIAPCLVLEDGSTFHGSIDMNPDNDVLKSAFNDGSVSTKTSSTLSSTSGSAAPKTTTDKPAANKSPAAQHDQTEA</sequence>
<feature type="compositionally biased region" description="Low complexity" evidence="2">
    <location>
        <begin position="22"/>
        <end position="38"/>
    </location>
</feature>
<feature type="region of interest" description="Disordered" evidence="2">
    <location>
        <begin position="154"/>
        <end position="194"/>
    </location>
</feature>
<name>A0ABS9S4V1_9GAMM</name>
<accession>A0ABS9S4V1</accession>
<comment type="similarity">
    <text evidence="1">Belongs to the bactofilin family.</text>
</comment>
<keyword evidence="4" id="KW-1185">Reference proteome</keyword>
<dbReference type="PANTHER" id="PTHR35024:SF4">
    <property type="entry name" value="POLYMER-FORMING CYTOSKELETAL PROTEIN"/>
    <property type="match status" value="1"/>
</dbReference>
<dbReference type="EMBL" id="JAKVTW010000003">
    <property type="protein sequence ID" value="MCH4811142.1"/>
    <property type="molecule type" value="Genomic_DNA"/>
</dbReference>
<dbReference type="PANTHER" id="PTHR35024">
    <property type="entry name" value="HYPOTHETICAL CYTOSOLIC PROTEIN"/>
    <property type="match status" value="1"/>
</dbReference>
<feature type="compositionally biased region" description="Low complexity" evidence="2">
    <location>
        <begin position="154"/>
        <end position="181"/>
    </location>
</feature>
<evidence type="ECO:0000256" key="1">
    <source>
        <dbReference type="ARBA" id="ARBA00044755"/>
    </source>
</evidence>
<feature type="compositionally biased region" description="Polar residues" evidence="2">
    <location>
        <begin position="1"/>
        <end position="13"/>
    </location>
</feature>
<evidence type="ECO:0000313" key="4">
    <source>
        <dbReference type="Proteomes" id="UP001320609"/>
    </source>
</evidence>
<proteinExistence type="inferred from homology"/>
<dbReference type="InterPro" id="IPR007607">
    <property type="entry name" value="BacA/B"/>
</dbReference>
<evidence type="ECO:0000256" key="2">
    <source>
        <dbReference type="SAM" id="MobiDB-lite"/>
    </source>
</evidence>
<dbReference type="RefSeq" id="WP_240717514.1">
    <property type="nucleotide sequence ID" value="NZ_JAKVTW010000003.1"/>
</dbReference>